<dbReference type="GO" id="GO:0000175">
    <property type="term" value="F:3'-5'-RNA exonuclease activity"/>
    <property type="evidence" value="ECO:0007669"/>
    <property type="project" value="TreeGrafter"/>
</dbReference>
<protein>
    <submittedName>
        <fullName evidence="2">Cu protein</fullName>
    </submittedName>
</protein>
<dbReference type="Pfam" id="PF03372">
    <property type="entry name" value="Exo_endo_phos"/>
    <property type="match status" value="1"/>
</dbReference>
<evidence type="ECO:0000313" key="3">
    <source>
        <dbReference type="Proteomes" id="UP000649617"/>
    </source>
</evidence>
<accession>A0A812QHW9</accession>
<dbReference type="InterPro" id="IPR005135">
    <property type="entry name" value="Endo/exonuclease/phosphatase"/>
</dbReference>
<name>A0A812QHW9_SYMPI</name>
<comment type="caution">
    <text evidence="2">The sequence shown here is derived from an EMBL/GenBank/DDBJ whole genome shotgun (WGS) entry which is preliminary data.</text>
</comment>
<dbReference type="PANTHER" id="PTHR12121:SF36">
    <property type="entry name" value="ENDONUCLEASE_EXONUCLEASE_PHOSPHATASE DOMAIN-CONTAINING PROTEIN"/>
    <property type="match status" value="1"/>
</dbReference>
<feature type="domain" description="Endonuclease/exonuclease/phosphatase" evidence="1">
    <location>
        <begin position="19"/>
        <end position="167"/>
    </location>
</feature>
<dbReference type="InterPro" id="IPR036691">
    <property type="entry name" value="Endo/exonu/phosph_ase_sf"/>
</dbReference>
<dbReference type="AlphaFoldDB" id="A0A812QHW9"/>
<dbReference type="EMBL" id="CAJNIZ010016681">
    <property type="protein sequence ID" value="CAE7389024.1"/>
    <property type="molecule type" value="Genomic_DNA"/>
</dbReference>
<dbReference type="Gene3D" id="3.60.10.10">
    <property type="entry name" value="Endonuclease/exonuclease/phosphatase"/>
    <property type="match status" value="1"/>
</dbReference>
<feature type="non-terminal residue" evidence="2">
    <location>
        <position position="1"/>
    </location>
</feature>
<gene>
    <name evidence="2" type="primary">cu</name>
    <name evidence="2" type="ORF">SPIL2461_LOCUS9533</name>
</gene>
<dbReference type="InterPro" id="IPR050410">
    <property type="entry name" value="CCR4/nocturin_mRNA_transcr"/>
</dbReference>
<proteinExistence type="predicted"/>
<evidence type="ECO:0000313" key="2">
    <source>
        <dbReference type="EMBL" id="CAE7389024.1"/>
    </source>
</evidence>
<dbReference type="Proteomes" id="UP000649617">
    <property type="component" value="Unassembled WGS sequence"/>
</dbReference>
<sequence>NVLAPCFADVSTRYLHVPAAAMEWETRADLVVQELSEACPDIIALQEVMHELFEADLQPRLASLGYAGIMQQRTRKDDDHPTGNATFFREDRFELGWEAHRSRILLLGLRDKQSNGMEICVANAHLEGNPRQPMARARSALQDARKRGGPQQHGLILCGDFNAPLSSIKRPCYILGDPVHGFRVSDGLQKLDEAFENWV</sequence>
<organism evidence="2 3">
    <name type="scientific">Symbiodinium pilosum</name>
    <name type="common">Dinoflagellate</name>
    <dbReference type="NCBI Taxonomy" id="2952"/>
    <lineage>
        <taxon>Eukaryota</taxon>
        <taxon>Sar</taxon>
        <taxon>Alveolata</taxon>
        <taxon>Dinophyceae</taxon>
        <taxon>Suessiales</taxon>
        <taxon>Symbiodiniaceae</taxon>
        <taxon>Symbiodinium</taxon>
    </lineage>
</organism>
<dbReference type="SUPFAM" id="SSF56219">
    <property type="entry name" value="DNase I-like"/>
    <property type="match status" value="1"/>
</dbReference>
<evidence type="ECO:0000259" key="1">
    <source>
        <dbReference type="Pfam" id="PF03372"/>
    </source>
</evidence>
<reference evidence="2" key="1">
    <citation type="submission" date="2021-02" db="EMBL/GenBank/DDBJ databases">
        <authorList>
            <person name="Dougan E. K."/>
            <person name="Rhodes N."/>
            <person name="Thang M."/>
            <person name="Chan C."/>
        </authorList>
    </citation>
    <scope>NUCLEOTIDE SEQUENCE</scope>
</reference>
<dbReference type="OrthoDB" id="2866996at2759"/>
<keyword evidence="3" id="KW-1185">Reference proteome</keyword>
<dbReference type="PANTHER" id="PTHR12121">
    <property type="entry name" value="CARBON CATABOLITE REPRESSOR PROTEIN 4"/>
    <property type="match status" value="1"/>
</dbReference>